<accession>A0ABS8JJQ8</accession>
<protein>
    <recommendedName>
        <fullName evidence="3">VRR-NUC domain-containing protein</fullName>
    </recommendedName>
</protein>
<dbReference type="EMBL" id="JAJGAK010000003">
    <property type="protein sequence ID" value="MCC8363846.1"/>
    <property type="molecule type" value="Genomic_DNA"/>
</dbReference>
<evidence type="ECO:0008006" key="3">
    <source>
        <dbReference type="Google" id="ProtNLM"/>
    </source>
</evidence>
<keyword evidence="2" id="KW-1185">Reference proteome</keyword>
<evidence type="ECO:0000313" key="1">
    <source>
        <dbReference type="EMBL" id="MCC8363846.1"/>
    </source>
</evidence>
<reference evidence="1" key="1">
    <citation type="submission" date="2021-10" db="EMBL/GenBank/DDBJ databases">
        <authorList>
            <person name="Lyu M."/>
            <person name="Wang X."/>
            <person name="Meng X."/>
            <person name="Xu K."/>
        </authorList>
    </citation>
    <scope>NUCLEOTIDE SEQUENCE</scope>
    <source>
        <strain evidence="1">A6</strain>
    </source>
</reference>
<dbReference type="RefSeq" id="WP_230527649.1">
    <property type="nucleotide sequence ID" value="NZ_JAJGAK010000003.1"/>
</dbReference>
<evidence type="ECO:0000313" key="2">
    <source>
        <dbReference type="Proteomes" id="UP001165293"/>
    </source>
</evidence>
<comment type="caution">
    <text evidence="1">The sequence shown here is derived from an EMBL/GenBank/DDBJ whole genome shotgun (WGS) entry which is preliminary data.</text>
</comment>
<sequence>MNRAAAPDNLEIAQLEFLDAMTPRLNERKTEDLVEKHLRKMGYFKAANQLIVEKQSSDSPRIQKLLATASKKGGGIGRPEFIVSSKSVGDFIIVVECKASRARHQSATLG</sequence>
<organism evidence="1 2">
    <name type="scientific">Noviluteimonas lactosilytica</name>
    <dbReference type="NCBI Taxonomy" id="2888523"/>
    <lineage>
        <taxon>Bacteria</taxon>
        <taxon>Pseudomonadati</taxon>
        <taxon>Pseudomonadota</taxon>
        <taxon>Gammaproteobacteria</taxon>
        <taxon>Lysobacterales</taxon>
        <taxon>Lysobacteraceae</taxon>
        <taxon>Noviluteimonas</taxon>
    </lineage>
</organism>
<dbReference type="Proteomes" id="UP001165293">
    <property type="component" value="Unassembled WGS sequence"/>
</dbReference>
<name>A0ABS8JJQ8_9GAMM</name>
<gene>
    <name evidence="1" type="ORF">LK996_12255</name>
</gene>
<proteinExistence type="predicted"/>